<comment type="caution">
    <text evidence="1">The sequence shown here is derived from an EMBL/GenBank/DDBJ whole genome shotgun (WGS) entry which is preliminary data.</text>
</comment>
<reference evidence="1" key="1">
    <citation type="submission" date="2021-06" db="EMBL/GenBank/DDBJ databases">
        <authorList>
            <person name="Kallberg Y."/>
            <person name="Tangrot J."/>
            <person name="Rosling A."/>
        </authorList>
    </citation>
    <scope>NUCLEOTIDE SEQUENCE</scope>
    <source>
        <strain evidence="1">28 12/20/2015</strain>
    </source>
</reference>
<gene>
    <name evidence="1" type="ORF">SPELUC_LOCUS750</name>
</gene>
<dbReference type="Proteomes" id="UP000789366">
    <property type="component" value="Unassembled WGS sequence"/>
</dbReference>
<proteinExistence type="predicted"/>
<dbReference type="EMBL" id="CAJVPW010000321">
    <property type="protein sequence ID" value="CAG8450167.1"/>
    <property type="molecule type" value="Genomic_DNA"/>
</dbReference>
<keyword evidence="2" id="KW-1185">Reference proteome</keyword>
<evidence type="ECO:0000313" key="2">
    <source>
        <dbReference type="Proteomes" id="UP000789366"/>
    </source>
</evidence>
<accession>A0ACA9K3M7</accession>
<organism evidence="1 2">
    <name type="scientific">Cetraspora pellucida</name>
    <dbReference type="NCBI Taxonomy" id="1433469"/>
    <lineage>
        <taxon>Eukaryota</taxon>
        <taxon>Fungi</taxon>
        <taxon>Fungi incertae sedis</taxon>
        <taxon>Mucoromycota</taxon>
        <taxon>Glomeromycotina</taxon>
        <taxon>Glomeromycetes</taxon>
        <taxon>Diversisporales</taxon>
        <taxon>Gigasporaceae</taxon>
        <taxon>Cetraspora</taxon>
    </lineage>
</organism>
<name>A0ACA9K3M7_9GLOM</name>
<evidence type="ECO:0000313" key="1">
    <source>
        <dbReference type="EMBL" id="CAG8450167.1"/>
    </source>
</evidence>
<sequence>MADSAGSYFTDTTWWVCSCPFFVGSCFLLCKHLVRRVVNLPSGDRRKLIKSNFECCTMPPFLVIKDFINEDVMNSTLSASSTTSVEVFETHNVDNIFNDNDLKNQDDACTFVESNWPLFEQAFKQVRTEKLANNWNYVRAVIKSSKLLQIEEEVQAVERKKKRQTTWAPENKKPYLMYLSFPDESSNRDDKPE</sequence>
<protein>
    <submittedName>
        <fullName evidence="1">7922_t:CDS:1</fullName>
    </submittedName>
</protein>